<protein>
    <recommendedName>
        <fullName evidence="9">PQ loop repeat protein</fullName>
    </recommendedName>
</protein>
<evidence type="ECO:0000256" key="6">
    <source>
        <dbReference type="SAM" id="Phobius"/>
    </source>
</evidence>
<dbReference type="InterPro" id="IPR006603">
    <property type="entry name" value="PQ-loop_rpt"/>
</dbReference>
<feature type="transmembrane region" description="Helical" evidence="6">
    <location>
        <begin position="141"/>
        <end position="168"/>
    </location>
</feature>
<evidence type="ECO:0008006" key="9">
    <source>
        <dbReference type="Google" id="ProtNLM"/>
    </source>
</evidence>
<feature type="transmembrane region" description="Helical" evidence="6">
    <location>
        <begin position="51"/>
        <end position="73"/>
    </location>
</feature>
<keyword evidence="3 6" id="KW-1133">Transmembrane helix</keyword>
<feature type="transmembrane region" description="Helical" evidence="6">
    <location>
        <begin position="241"/>
        <end position="259"/>
    </location>
</feature>
<accession>A0ABR0F9Q7</accession>
<evidence type="ECO:0000256" key="3">
    <source>
        <dbReference type="ARBA" id="ARBA00022989"/>
    </source>
</evidence>
<feature type="transmembrane region" description="Helical" evidence="6">
    <location>
        <begin position="175"/>
        <end position="193"/>
    </location>
</feature>
<dbReference type="Proteomes" id="UP001322138">
    <property type="component" value="Unassembled WGS sequence"/>
</dbReference>
<dbReference type="RefSeq" id="XP_062729697.1">
    <property type="nucleotide sequence ID" value="XM_062880481.1"/>
</dbReference>
<evidence type="ECO:0000256" key="4">
    <source>
        <dbReference type="ARBA" id="ARBA00023136"/>
    </source>
</evidence>
<feature type="transmembrane region" description="Helical" evidence="6">
    <location>
        <begin position="205"/>
        <end position="229"/>
    </location>
</feature>
<organism evidence="7 8">
    <name type="scientific">Podospora bellae-mahoneyi</name>
    <dbReference type="NCBI Taxonomy" id="2093777"/>
    <lineage>
        <taxon>Eukaryota</taxon>
        <taxon>Fungi</taxon>
        <taxon>Dikarya</taxon>
        <taxon>Ascomycota</taxon>
        <taxon>Pezizomycotina</taxon>
        <taxon>Sordariomycetes</taxon>
        <taxon>Sordariomycetidae</taxon>
        <taxon>Sordariales</taxon>
        <taxon>Podosporaceae</taxon>
        <taxon>Podospora</taxon>
    </lineage>
</organism>
<dbReference type="Gene3D" id="1.20.1280.290">
    <property type="match status" value="2"/>
</dbReference>
<reference evidence="7 8" key="1">
    <citation type="journal article" date="2023" name="bioRxiv">
        <title>High-quality genome assemblies of four members of thePodospora anserinaspecies complex.</title>
        <authorList>
            <person name="Ament-Velasquez S.L."/>
            <person name="Vogan A.A."/>
            <person name="Wallerman O."/>
            <person name="Hartmann F."/>
            <person name="Gautier V."/>
            <person name="Silar P."/>
            <person name="Giraud T."/>
            <person name="Johannesson H."/>
        </authorList>
    </citation>
    <scope>NUCLEOTIDE SEQUENCE [LARGE SCALE GENOMIC DNA]</scope>
    <source>
        <strain evidence="7 8">CBS 112042</strain>
    </source>
</reference>
<keyword evidence="4 6" id="KW-0472">Membrane</keyword>
<sequence>MESLFSADRCEKLRDLNVVNLIVSSVIVVGMLISYLPQHFRIISRGTSEGISPYFILLGTTSATSAFANILLLPQSRQDVACCKELETLHCVAGLLGIAQLGVQWICFTFIFVLFLVFFRYNPAHDPDNEELGEEEDQPRWQTALLVASLTLLHGLAVILVTGILSTLAKDHLEIWANVLGVMAALLAAVQYVPQIWTTYHLKHVGSLSIPMMCIQTPGGFLFAASLFARLGLAGWSSWGIFVLTATMQGLLLYLAIYYEIQSRNGLVSSTIDSLPPSHLHANGFDDDTPGRYTSHPEHYANSPDHLQTILDRQDSDAAAETTPLLKPGGIGDPHRNFDTNRG</sequence>
<keyword evidence="8" id="KW-1185">Reference proteome</keyword>
<dbReference type="PANTHER" id="PTHR16201:SF11">
    <property type="entry name" value="PQ-LOOP REPEAT-CONTAINING PROTEIN"/>
    <property type="match status" value="1"/>
</dbReference>
<dbReference type="EMBL" id="JAFFGZ010000008">
    <property type="protein sequence ID" value="KAK4640721.1"/>
    <property type="molecule type" value="Genomic_DNA"/>
</dbReference>
<dbReference type="Pfam" id="PF04193">
    <property type="entry name" value="PQ-loop"/>
    <property type="match status" value="2"/>
</dbReference>
<dbReference type="GeneID" id="87899963"/>
<keyword evidence="2 6" id="KW-0812">Transmembrane</keyword>
<proteinExistence type="predicted"/>
<dbReference type="SMART" id="SM00679">
    <property type="entry name" value="CTNS"/>
    <property type="match status" value="2"/>
</dbReference>
<evidence type="ECO:0000256" key="2">
    <source>
        <dbReference type="ARBA" id="ARBA00022692"/>
    </source>
</evidence>
<dbReference type="InterPro" id="IPR051415">
    <property type="entry name" value="LAAT-1"/>
</dbReference>
<feature type="compositionally biased region" description="Basic and acidic residues" evidence="5">
    <location>
        <begin position="333"/>
        <end position="343"/>
    </location>
</feature>
<evidence type="ECO:0000256" key="5">
    <source>
        <dbReference type="SAM" id="MobiDB-lite"/>
    </source>
</evidence>
<comment type="subcellular location">
    <subcellularLocation>
        <location evidence="1">Membrane</location>
        <topology evidence="1">Multi-pass membrane protein</topology>
    </subcellularLocation>
</comment>
<feature type="transmembrane region" description="Helical" evidence="6">
    <location>
        <begin position="94"/>
        <end position="121"/>
    </location>
</feature>
<feature type="region of interest" description="Disordered" evidence="5">
    <location>
        <begin position="318"/>
        <end position="343"/>
    </location>
</feature>
<name>A0ABR0F9Q7_9PEZI</name>
<dbReference type="PANTHER" id="PTHR16201">
    <property type="entry name" value="SEVEN TRANSMEMBRANE PROTEIN 1-RELATED"/>
    <property type="match status" value="1"/>
</dbReference>
<gene>
    <name evidence="7" type="ORF">QC761_600190</name>
</gene>
<evidence type="ECO:0000256" key="1">
    <source>
        <dbReference type="ARBA" id="ARBA00004141"/>
    </source>
</evidence>
<evidence type="ECO:0000313" key="8">
    <source>
        <dbReference type="Proteomes" id="UP001322138"/>
    </source>
</evidence>
<evidence type="ECO:0000313" key="7">
    <source>
        <dbReference type="EMBL" id="KAK4640721.1"/>
    </source>
</evidence>
<feature type="transmembrane region" description="Helical" evidence="6">
    <location>
        <begin position="18"/>
        <end position="36"/>
    </location>
</feature>
<comment type="caution">
    <text evidence="7">The sequence shown here is derived from an EMBL/GenBank/DDBJ whole genome shotgun (WGS) entry which is preliminary data.</text>
</comment>